<evidence type="ECO:0000259" key="9">
    <source>
        <dbReference type="PROSITE" id="PS51755"/>
    </source>
</evidence>
<protein>
    <submittedName>
        <fullName evidence="10">Response regulator transcription factor</fullName>
    </submittedName>
</protein>
<dbReference type="Pfam" id="PF00072">
    <property type="entry name" value="Response_reg"/>
    <property type="match status" value="1"/>
</dbReference>
<dbReference type="EMBL" id="JAGQLF010000014">
    <property type="protein sequence ID" value="MCA9386736.1"/>
    <property type="molecule type" value="Genomic_DNA"/>
</dbReference>
<keyword evidence="1 6" id="KW-0597">Phosphoprotein</keyword>
<dbReference type="InterPro" id="IPR001789">
    <property type="entry name" value="Sig_transdc_resp-reg_receiver"/>
</dbReference>
<dbReference type="GO" id="GO:0000976">
    <property type="term" value="F:transcription cis-regulatory region binding"/>
    <property type="evidence" value="ECO:0007669"/>
    <property type="project" value="TreeGrafter"/>
</dbReference>
<evidence type="ECO:0000313" key="10">
    <source>
        <dbReference type="EMBL" id="MCA9386736.1"/>
    </source>
</evidence>
<gene>
    <name evidence="10" type="ORF">KC669_01750</name>
</gene>
<dbReference type="PROSITE" id="PS51755">
    <property type="entry name" value="OMPR_PHOB"/>
    <property type="match status" value="1"/>
</dbReference>
<dbReference type="Gene3D" id="3.40.50.2300">
    <property type="match status" value="1"/>
</dbReference>
<dbReference type="SMART" id="SM00448">
    <property type="entry name" value="REC"/>
    <property type="match status" value="1"/>
</dbReference>
<evidence type="ECO:0000256" key="2">
    <source>
        <dbReference type="ARBA" id="ARBA00023012"/>
    </source>
</evidence>
<dbReference type="AlphaFoldDB" id="A0A955LB23"/>
<accession>A0A955LB23</accession>
<dbReference type="Proteomes" id="UP000714915">
    <property type="component" value="Unassembled WGS sequence"/>
</dbReference>
<dbReference type="PANTHER" id="PTHR48111:SF59">
    <property type="entry name" value="TRANSCRIPTIONAL REGULATORY PROTEIN BAER"/>
    <property type="match status" value="1"/>
</dbReference>
<dbReference type="GO" id="GO:0000156">
    <property type="term" value="F:phosphorelay response regulator activity"/>
    <property type="evidence" value="ECO:0007669"/>
    <property type="project" value="TreeGrafter"/>
</dbReference>
<comment type="caution">
    <text evidence="10">The sequence shown here is derived from an EMBL/GenBank/DDBJ whole genome shotgun (WGS) entry which is preliminary data.</text>
</comment>
<dbReference type="CDD" id="cd00383">
    <property type="entry name" value="trans_reg_C"/>
    <property type="match status" value="1"/>
</dbReference>
<dbReference type="Pfam" id="PF00486">
    <property type="entry name" value="Trans_reg_C"/>
    <property type="match status" value="1"/>
</dbReference>
<dbReference type="FunFam" id="3.40.50.2300:FF:000001">
    <property type="entry name" value="DNA-binding response regulator PhoB"/>
    <property type="match status" value="1"/>
</dbReference>
<evidence type="ECO:0000259" key="8">
    <source>
        <dbReference type="PROSITE" id="PS50110"/>
    </source>
</evidence>
<dbReference type="InterPro" id="IPR036388">
    <property type="entry name" value="WH-like_DNA-bd_sf"/>
</dbReference>
<sequence length="224" mass="25264">MKILVVEDEDTIREVEKAYLSRAGFSVDEASDGKSALELFSKNKYDLIVLDLNLPEIDGINVCKEIRKLSQVPVIMVTARVEEIDEIIGLEIGADDYIKKPFSPSVLIARVQSILRRTGHEVIETGGLSIDPERMIIAIKGKEIELTTTQFNILYTLAKRPGKVFTRSEILDYAYDETLPNDVLDRTVDAHVKSIRKAIEPNPKKPKYLLTVIGKGYKFNDELK</sequence>
<reference evidence="10" key="1">
    <citation type="submission" date="2020-04" db="EMBL/GenBank/DDBJ databases">
        <authorList>
            <person name="Zhang T."/>
        </authorList>
    </citation>
    <scope>NUCLEOTIDE SEQUENCE</scope>
    <source>
        <strain evidence="10">HKST-UBA09</strain>
    </source>
</reference>
<dbReference type="GO" id="GO:0005829">
    <property type="term" value="C:cytosol"/>
    <property type="evidence" value="ECO:0007669"/>
    <property type="project" value="TreeGrafter"/>
</dbReference>
<dbReference type="InterPro" id="IPR039420">
    <property type="entry name" value="WalR-like"/>
</dbReference>
<evidence type="ECO:0000256" key="3">
    <source>
        <dbReference type="ARBA" id="ARBA00023015"/>
    </source>
</evidence>
<evidence type="ECO:0000256" key="7">
    <source>
        <dbReference type="PROSITE-ProRule" id="PRU01091"/>
    </source>
</evidence>
<feature type="domain" description="OmpR/PhoB-type" evidence="9">
    <location>
        <begin position="120"/>
        <end position="221"/>
    </location>
</feature>
<dbReference type="PANTHER" id="PTHR48111">
    <property type="entry name" value="REGULATOR OF RPOS"/>
    <property type="match status" value="1"/>
</dbReference>
<dbReference type="GO" id="GO:0032993">
    <property type="term" value="C:protein-DNA complex"/>
    <property type="evidence" value="ECO:0007669"/>
    <property type="project" value="TreeGrafter"/>
</dbReference>
<feature type="DNA-binding region" description="OmpR/PhoB-type" evidence="7">
    <location>
        <begin position="120"/>
        <end position="221"/>
    </location>
</feature>
<proteinExistence type="predicted"/>
<dbReference type="SUPFAM" id="SSF52172">
    <property type="entry name" value="CheY-like"/>
    <property type="match status" value="1"/>
</dbReference>
<feature type="modified residue" description="4-aspartylphosphate" evidence="6">
    <location>
        <position position="51"/>
    </location>
</feature>
<keyword evidence="3" id="KW-0805">Transcription regulation</keyword>
<dbReference type="SUPFAM" id="SSF46894">
    <property type="entry name" value="C-terminal effector domain of the bipartite response regulators"/>
    <property type="match status" value="1"/>
</dbReference>
<feature type="domain" description="Response regulatory" evidence="8">
    <location>
        <begin position="2"/>
        <end position="115"/>
    </location>
</feature>
<reference evidence="10" key="2">
    <citation type="journal article" date="2021" name="Microbiome">
        <title>Successional dynamics and alternative stable states in a saline activated sludge microbial community over 9 years.</title>
        <authorList>
            <person name="Wang Y."/>
            <person name="Ye J."/>
            <person name="Ju F."/>
            <person name="Liu L."/>
            <person name="Boyd J.A."/>
            <person name="Deng Y."/>
            <person name="Parks D.H."/>
            <person name="Jiang X."/>
            <person name="Yin X."/>
            <person name="Woodcroft B.J."/>
            <person name="Tyson G.W."/>
            <person name="Hugenholtz P."/>
            <person name="Polz M.F."/>
            <person name="Zhang T."/>
        </authorList>
    </citation>
    <scope>NUCLEOTIDE SEQUENCE</scope>
    <source>
        <strain evidence="10">HKST-UBA09</strain>
    </source>
</reference>
<evidence type="ECO:0000256" key="5">
    <source>
        <dbReference type="ARBA" id="ARBA00023163"/>
    </source>
</evidence>
<dbReference type="SMART" id="SM00862">
    <property type="entry name" value="Trans_reg_C"/>
    <property type="match status" value="1"/>
</dbReference>
<dbReference type="PROSITE" id="PS50110">
    <property type="entry name" value="RESPONSE_REGULATORY"/>
    <property type="match status" value="1"/>
</dbReference>
<evidence type="ECO:0000313" key="11">
    <source>
        <dbReference type="Proteomes" id="UP000714915"/>
    </source>
</evidence>
<dbReference type="GO" id="GO:0006355">
    <property type="term" value="P:regulation of DNA-templated transcription"/>
    <property type="evidence" value="ECO:0007669"/>
    <property type="project" value="InterPro"/>
</dbReference>
<keyword evidence="5" id="KW-0804">Transcription</keyword>
<keyword evidence="2" id="KW-0902">Two-component regulatory system</keyword>
<dbReference type="Gene3D" id="1.10.10.10">
    <property type="entry name" value="Winged helix-like DNA-binding domain superfamily/Winged helix DNA-binding domain"/>
    <property type="match status" value="1"/>
</dbReference>
<dbReference type="Gene3D" id="6.10.250.690">
    <property type="match status" value="1"/>
</dbReference>
<evidence type="ECO:0000256" key="6">
    <source>
        <dbReference type="PROSITE-ProRule" id="PRU00169"/>
    </source>
</evidence>
<keyword evidence="4 7" id="KW-0238">DNA-binding</keyword>
<evidence type="ECO:0000256" key="4">
    <source>
        <dbReference type="ARBA" id="ARBA00023125"/>
    </source>
</evidence>
<dbReference type="InterPro" id="IPR001867">
    <property type="entry name" value="OmpR/PhoB-type_DNA-bd"/>
</dbReference>
<name>A0A955LB23_9BACT</name>
<organism evidence="10 11">
    <name type="scientific">Candidatus Dojkabacteria bacterium</name>
    <dbReference type="NCBI Taxonomy" id="2099670"/>
    <lineage>
        <taxon>Bacteria</taxon>
        <taxon>Candidatus Dojkabacteria</taxon>
    </lineage>
</organism>
<evidence type="ECO:0000256" key="1">
    <source>
        <dbReference type="ARBA" id="ARBA00022553"/>
    </source>
</evidence>
<dbReference type="InterPro" id="IPR016032">
    <property type="entry name" value="Sig_transdc_resp-reg_C-effctor"/>
</dbReference>
<dbReference type="InterPro" id="IPR011006">
    <property type="entry name" value="CheY-like_superfamily"/>
</dbReference>